<dbReference type="InterPro" id="IPR005234">
    <property type="entry name" value="ScpB_csome_segregation"/>
</dbReference>
<reference evidence="6 7" key="1">
    <citation type="submission" date="2017-06" db="EMBL/GenBank/DDBJ databases">
        <title>the draft geome sequence of Illustriluteabacillus marina B3227.</title>
        <authorList>
            <person name="He R.-H."/>
            <person name="Du Z.-J."/>
        </authorList>
    </citation>
    <scope>NUCLEOTIDE SEQUENCE [LARGE SCALE GENOMIC DNA]</scope>
    <source>
        <strain evidence="6 7">B3227</strain>
    </source>
</reference>
<name>A0A2I0QX26_9BACI</name>
<dbReference type="OrthoDB" id="9806226at2"/>
<proteinExistence type="inferred from homology"/>
<keyword evidence="1 5" id="KW-0963">Cytoplasm</keyword>
<keyword evidence="4 5" id="KW-0131">Cell cycle</keyword>
<protein>
    <recommendedName>
        <fullName evidence="5">Segregation and condensation protein B</fullName>
    </recommendedName>
</protein>
<evidence type="ECO:0000313" key="6">
    <source>
        <dbReference type="EMBL" id="PKR78893.1"/>
    </source>
</evidence>
<sequence>MELKQLKGVLEGLLFVSGDEGLSISQMKKILDVDKESVHLILEELRYEYEDSQRGLAILEQKEIYFLTTKPEHSLYLEKMKETNLSSRLSQAALETLSIIAYRQPITRVEIEDIRGVKCEGPIQTLVSRMLIEEGGRKETSGRPILYQTTKEFLTFFGLSSLQDLPPLPDEDVNQAEEEADLFFSEME</sequence>
<dbReference type="HAMAP" id="MF_01804">
    <property type="entry name" value="ScpB"/>
    <property type="match status" value="1"/>
</dbReference>
<dbReference type="GO" id="GO:0006260">
    <property type="term" value="P:DNA replication"/>
    <property type="evidence" value="ECO:0007669"/>
    <property type="project" value="UniProtKB-UniRule"/>
</dbReference>
<evidence type="ECO:0000256" key="1">
    <source>
        <dbReference type="ARBA" id="ARBA00022490"/>
    </source>
</evidence>
<gene>
    <name evidence="5 6" type="primary">scpB</name>
    <name evidence="6" type="ORF">CEY16_03815</name>
</gene>
<dbReference type="InterPro" id="IPR036388">
    <property type="entry name" value="WH-like_DNA-bd_sf"/>
</dbReference>
<dbReference type="AlphaFoldDB" id="A0A2I0QX26"/>
<dbReference type="RefSeq" id="WP_101330637.1">
    <property type="nucleotide sequence ID" value="NZ_PJNH01000001.1"/>
</dbReference>
<dbReference type="PANTHER" id="PTHR34298:SF2">
    <property type="entry name" value="SEGREGATION AND CONDENSATION PROTEIN B"/>
    <property type="match status" value="1"/>
</dbReference>
<dbReference type="GO" id="GO:0051301">
    <property type="term" value="P:cell division"/>
    <property type="evidence" value="ECO:0007669"/>
    <property type="project" value="UniProtKB-KW"/>
</dbReference>
<dbReference type="SUPFAM" id="SSF46785">
    <property type="entry name" value="Winged helix' DNA-binding domain"/>
    <property type="match status" value="2"/>
</dbReference>
<organism evidence="6 7">
    <name type="scientific">Halalkalibacillus sediminis</name>
    <dbReference type="NCBI Taxonomy" id="2018042"/>
    <lineage>
        <taxon>Bacteria</taxon>
        <taxon>Bacillati</taxon>
        <taxon>Bacillota</taxon>
        <taxon>Bacilli</taxon>
        <taxon>Bacillales</taxon>
        <taxon>Bacillaceae</taxon>
        <taxon>Halalkalibacillus</taxon>
    </lineage>
</organism>
<dbReference type="GO" id="GO:0051304">
    <property type="term" value="P:chromosome separation"/>
    <property type="evidence" value="ECO:0007669"/>
    <property type="project" value="InterPro"/>
</dbReference>
<dbReference type="GO" id="GO:0005737">
    <property type="term" value="C:cytoplasm"/>
    <property type="evidence" value="ECO:0007669"/>
    <property type="project" value="UniProtKB-SubCell"/>
</dbReference>
<dbReference type="NCBIfam" id="TIGR00281">
    <property type="entry name" value="SMC-Scp complex subunit ScpB"/>
    <property type="match status" value="1"/>
</dbReference>
<dbReference type="InterPro" id="IPR036390">
    <property type="entry name" value="WH_DNA-bd_sf"/>
</dbReference>
<evidence type="ECO:0000313" key="7">
    <source>
        <dbReference type="Proteomes" id="UP000243524"/>
    </source>
</evidence>
<dbReference type="Gene3D" id="1.10.10.10">
    <property type="entry name" value="Winged helix-like DNA-binding domain superfamily/Winged helix DNA-binding domain"/>
    <property type="match status" value="2"/>
</dbReference>
<evidence type="ECO:0000256" key="2">
    <source>
        <dbReference type="ARBA" id="ARBA00022618"/>
    </source>
</evidence>
<keyword evidence="7" id="KW-1185">Reference proteome</keyword>
<comment type="similarity">
    <text evidence="5">Belongs to the ScpB family.</text>
</comment>
<dbReference type="Pfam" id="PF04079">
    <property type="entry name" value="SMC_ScpB"/>
    <property type="match status" value="1"/>
</dbReference>
<evidence type="ECO:0000256" key="3">
    <source>
        <dbReference type="ARBA" id="ARBA00022829"/>
    </source>
</evidence>
<evidence type="ECO:0000256" key="5">
    <source>
        <dbReference type="HAMAP-Rule" id="MF_01804"/>
    </source>
</evidence>
<accession>A0A2I0QX26</accession>
<comment type="subunit">
    <text evidence="5">Homodimer. Homodimerization may be required to stabilize the binding of ScpA to the Smc head domains. Component of a cohesin-like complex composed of ScpA, ScpB and the Smc homodimer, in which ScpA and ScpB bind to the head domain of Smc. The presence of the three proteins is required for the association of the complex with DNA.</text>
</comment>
<comment type="function">
    <text evidence="5">Participates in chromosomal partition during cell division. May act via the formation of a condensin-like complex containing Smc and ScpA that pull DNA away from mid-cell into both cell halves.</text>
</comment>
<evidence type="ECO:0000256" key="4">
    <source>
        <dbReference type="ARBA" id="ARBA00023306"/>
    </source>
</evidence>
<comment type="caution">
    <text evidence="6">The sequence shown here is derived from an EMBL/GenBank/DDBJ whole genome shotgun (WGS) entry which is preliminary data.</text>
</comment>
<dbReference type="EMBL" id="PJNH01000001">
    <property type="protein sequence ID" value="PKR78893.1"/>
    <property type="molecule type" value="Genomic_DNA"/>
</dbReference>
<dbReference type="PANTHER" id="PTHR34298">
    <property type="entry name" value="SEGREGATION AND CONDENSATION PROTEIN B"/>
    <property type="match status" value="1"/>
</dbReference>
<dbReference type="PIRSF" id="PIRSF019345">
    <property type="entry name" value="ScpB"/>
    <property type="match status" value="1"/>
</dbReference>
<keyword evidence="3 5" id="KW-0159">Chromosome partition</keyword>
<keyword evidence="2 5" id="KW-0132">Cell division</keyword>
<comment type="subcellular location">
    <subcellularLocation>
        <location evidence="5">Cytoplasm</location>
    </subcellularLocation>
    <text evidence="5">Associated with two foci at the outer edges of the nucleoid region in young cells, and at four foci within both cell halves in older cells.</text>
</comment>
<dbReference type="Proteomes" id="UP000243524">
    <property type="component" value="Unassembled WGS sequence"/>
</dbReference>